<reference evidence="2 4" key="1">
    <citation type="submission" date="2017-11" db="EMBL/GenBank/DDBJ databases">
        <title>De novo assembly and phasing of dikaryotic genomes from two isolates of Puccinia coronata f. sp. avenae, the causal agent of oat crown rust.</title>
        <authorList>
            <person name="Miller M.E."/>
            <person name="Zhang Y."/>
            <person name="Omidvar V."/>
            <person name="Sperschneider J."/>
            <person name="Schwessinger B."/>
            <person name="Raley C."/>
            <person name="Palmer J.M."/>
            <person name="Garnica D."/>
            <person name="Upadhyaya N."/>
            <person name="Rathjen J."/>
            <person name="Taylor J.M."/>
            <person name="Park R.F."/>
            <person name="Dodds P.N."/>
            <person name="Hirsch C.D."/>
            <person name="Kianian S.F."/>
            <person name="Figueroa M."/>
        </authorList>
    </citation>
    <scope>NUCLEOTIDE SEQUENCE [LARGE SCALE GENOMIC DNA]</scope>
    <source>
        <strain evidence="2">12NC29</strain>
    </source>
</reference>
<gene>
    <name evidence="3" type="ORF">PCANC_11686</name>
    <name evidence="2" type="ORF">PCANC_16653</name>
</gene>
<evidence type="ECO:0000313" key="4">
    <source>
        <dbReference type="Proteomes" id="UP000235388"/>
    </source>
</evidence>
<evidence type="ECO:0000256" key="1">
    <source>
        <dbReference type="SAM" id="MobiDB-lite"/>
    </source>
</evidence>
<proteinExistence type="predicted"/>
<protein>
    <submittedName>
        <fullName evidence="2">Uncharacterized protein</fullName>
    </submittedName>
</protein>
<feature type="region of interest" description="Disordered" evidence="1">
    <location>
        <begin position="1"/>
        <end position="31"/>
    </location>
</feature>
<name>A0A2N5T3R3_9BASI</name>
<sequence length="78" mass="8506">MEHVSRPNLAPAFRPPAFDGSVTRDSESSLRSAPMLVAGAMRQSVTRDSDSSLRSAPMPVAGAMRQVFHHSTAKERLR</sequence>
<accession>A0A2N5T3R3</accession>
<organism evidence="2 4">
    <name type="scientific">Puccinia coronata f. sp. avenae</name>
    <dbReference type="NCBI Taxonomy" id="200324"/>
    <lineage>
        <taxon>Eukaryota</taxon>
        <taxon>Fungi</taxon>
        <taxon>Dikarya</taxon>
        <taxon>Basidiomycota</taxon>
        <taxon>Pucciniomycotina</taxon>
        <taxon>Pucciniomycetes</taxon>
        <taxon>Pucciniales</taxon>
        <taxon>Pucciniaceae</taxon>
        <taxon>Puccinia</taxon>
    </lineage>
</organism>
<comment type="caution">
    <text evidence="2">The sequence shown here is derived from an EMBL/GenBank/DDBJ whole genome shotgun (WGS) entry which is preliminary data.</text>
</comment>
<dbReference type="EMBL" id="PGCJ01000802">
    <property type="protein sequence ID" value="PLW20135.1"/>
    <property type="molecule type" value="Genomic_DNA"/>
</dbReference>
<dbReference type="EMBL" id="PGCJ01000042">
    <property type="protein sequence ID" value="PLW54690.1"/>
    <property type="molecule type" value="Genomic_DNA"/>
</dbReference>
<evidence type="ECO:0000313" key="3">
    <source>
        <dbReference type="EMBL" id="PLW54690.1"/>
    </source>
</evidence>
<dbReference type="AlphaFoldDB" id="A0A2N5T3R3"/>
<keyword evidence="4" id="KW-1185">Reference proteome</keyword>
<dbReference type="Proteomes" id="UP000235388">
    <property type="component" value="Unassembled WGS sequence"/>
</dbReference>
<evidence type="ECO:0000313" key="2">
    <source>
        <dbReference type="EMBL" id="PLW20135.1"/>
    </source>
</evidence>